<dbReference type="PANTHER" id="PTHR30547:SF5">
    <property type="entry name" value="NUCLEASE YHCG-RELATED"/>
    <property type="match status" value="1"/>
</dbReference>
<dbReference type="PANTHER" id="PTHR30547">
    <property type="entry name" value="UNCHARACTERIZED PROTEIN YHCG-RELATED"/>
    <property type="match status" value="1"/>
</dbReference>
<gene>
    <name evidence="3" type="ORF">Mpt1_c08370</name>
</gene>
<dbReference type="RefSeq" id="WP_048112455.1">
    <property type="nucleotide sequence ID" value="NZ_CP010070.1"/>
</dbReference>
<dbReference type="HOGENOM" id="CLU_046640_1_1_2"/>
<evidence type="ECO:0000259" key="2">
    <source>
        <dbReference type="Pfam" id="PF17761"/>
    </source>
</evidence>
<dbReference type="STRING" id="1577791.Mpt1_c08370"/>
<dbReference type="InterPro" id="IPR009362">
    <property type="entry name" value="YhcG_C"/>
</dbReference>
<name>A0A0A7LCC1_9ARCH</name>
<dbReference type="AlphaFoldDB" id="A0A0A7LCC1"/>
<evidence type="ECO:0000313" key="4">
    <source>
        <dbReference type="Proteomes" id="UP000030787"/>
    </source>
</evidence>
<dbReference type="Pfam" id="PF17761">
    <property type="entry name" value="DUF1016_N"/>
    <property type="match status" value="1"/>
</dbReference>
<dbReference type="Gene3D" id="3.40.1350.10">
    <property type="match status" value="1"/>
</dbReference>
<dbReference type="OrthoDB" id="359256at2157"/>
<dbReference type="InterPro" id="IPR011856">
    <property type="entry name" value="tRNA_endonuc-like_dom_sf"/>
</dbReference>
<feature type="domain" description="YhcG N-terminal" evidence="2">
    <location>
        <begin position="22"/>
        <end position="160"/>
    </location>
</feature>
<evidence type="ECO:0000259" key="1">
    <source>
        <dbReference type="Pfam" id="PF06250"/>
    </source>
</evidence>
<evidence type="ECO:0000313" key="3">
    <source>
        <dbReference type="EMBL" id="AIZ56714.1"/>
    </source>
</evidence>
<dbReference type="GO" id="GO:0003676">
    <property type="term" value="F:nucleic acid binding"/>
    <property type="evidence" value="ECO:0007669"/>
    <property type="project" value="InterPro"/>
</dbReference>
<dbReference type="KEGG" id="mear:Mpt1_c08370"/>
<sequence>MTKTSKEKENSAVSTSNILDDAKQIIEDSRRTAYRAVNTALVQRNWLLGKRIAEEELHGDRKTDYGKDIINKLSKELTYLYGKGYSESNLYYFTQFYKIYPDIFHSACGQSLPLLPWSHYRTLVQVEDKKARDWYLKEASEQSWSVESLKRNISSQYYYRLLSTQNPAPTDQENKEITEPYKRDALDFVKNPVLMEFFGSDRNVKINESRLESRIIGNMQKFLLELGKGYAFIARQQRIQTGNQVYFIDLVFYNVFMRCYVLVDLKTSKVTPRDIGQMDMYVRLYDEFRKTSEQNPTLGIIMCSETDSDVAHYSMLNGNEQLFATKYMTYLPSEEELRAEIEAQKKVFFLQLSEPKEGHG</sequence>
<organism evidence="3 4">
    <name type="scientific">Candidatus Methanoplasma termitum</name>
    <dbReference type="NCBI Taxonomy" id="1577791"/>
    <lineage>
        <taxon>Archaea</taxon>
        <taxon>Methanobacteriati</taxon>
        <taxon>Thermoplasmatota</taxon>
        <taxon>Thermoplasmata</taxon>
        <taxon>Methanomassiliicoccales</taxon>
        <taxon>Methanomassiliicoccaceae</taxon>
        <taxon>Candidatus Methanoplasma</taxon>
    </lineage>
</organism>
<protein>
    <recommendedName>
        <fullName evidence="5">DUF1016 domain-containing protein</fullName>
    </recommendedName>
</protein>
<evidence type="ECO:0008006" key="5">
    <source>
        <dbReference type="Google" id="ProtNLM"/>
    </source>
</evidence>
<keyword evidence="4" id="KW-1185">Reference proteome</keyword>
<dbReference type="Pfam" id="PF06250">
    <property type="entry name" value="YhcG_C"/>
    <property type="match status" value="1"/>
</dbReference>
<dbReference type="InterPro" id="IPR041527">
    <property type="entry name" value="YhcG_N"/>
</dbReference>
<proteinExistence type="predicted"/>
<dbReference type="Proteomes" id="UP000030787">
    <property type="component" value="Chromosome"/>
</dbReference>
<dbReference type="EMBL" id="CP010070">
    <property type="protein sequence ID" value="AIZ56714.1"/>
    <property type="molecule type" value="Genomic_DNA"/>
</dbReference>
<dbReference type="GeneID" id="24818506"/>
<dbReference type="InterPro" id="IPR053148">
    <property type="entry name" value="PD-DEXK-like_domain"/>
</dbReference>
<accession>A0A0A7LCC1</accession>
<reference evidence="3 4" key="1">
    <citation type="journal article" date="2014" name="Appl. Environ. Microbiol.">
        <title>Comparative Genome Analysis of 'Candidatus Methanoplasma termitum' Indicates a New Mode of Energy Metabolism in the Seventh Order of Methanogens.</title>
        <authorList>
            <person name="Lang K."/>
            <person name="Schuldes J."/>
            <person name="Klingl A."/>
            <person name="Poehlein A."/>
            <person name="Daniel R."/>
            <person name="Brune A."/>
        </authorList>
    </citation>
    <scope>NUCLEOTIDE SEQUENCE [LARGE SCALE GENOMIC DNA]</scope>
    <source>
        <strain evidence="4">Mpt1</strain>
    </source>
</reference>
<feature type="domain" description="YhcG PDDEXK nuclease" evidence="1">
    <location>
        <begin position="188"/>
        <end position="341"/>
    </location>
</feature>